<keyword evidence="6" id="KW-1185">Reference proteome</keyword>
<dbReference type="InterPro" id="IPR036390">
    <property type="entry name" value="WH_DNA-bd_sf"/>
</dbReference>
<dbReference type="SMART" id="SM00088">
    <property type="entry name" value="PINT"/>
    <property type="match status" value="1"/>
</dbReference>
<sequence>MASASQTPAELLALAAAPGTTQKKAEQIYQDILSPPNVIATPPNLTPEAHAQVLREQEAALLHLGSLYRDQQNAEGLAQVITLSRGFFMSSTAKAKTAKLIRTLLNHFGAIPNSTETQVRVLEDNIAWAKKEKRIFLKHSLETRLASIHLDLHHYRPALAIIDSLLTELKRLDDKLILTEVHLLESKVYRGVGNVTKAKAALTSARTSAASIYTPPPLQSALDIQSGILHAEEKDYKTARPPRRSRPPARKDAGDGADGAVPTSVAGEPIDTEGKGALEALKYMLLCKVMLNLPEDVHSLLSIKLALKYAQLRDVESMRAIARAHQDRNLADFEKALRDYKDELSSDPTIRSHLAALYDTLLEQNLLRIVEPYSVVELEYVSECVGQGRQAVEAKLSQMILDKVFHGVLDQGRGCLLVFDDTEADTTYATAIETLQHVGKVVESLYAKTVKIGVSWINLGHPPRAKSRIEKLVMDQTITDLQMQLDEMRKMWKEEYLLRQRAELELKTLRRRLAEATNINGAEGGNNLNDTNYSLPNPEEMSRHFTRLENGLEYRLVGGIYIPNEEGIRWSEQKYDFKLPEDHSGDASVRMNLEDILEDEGHPFGVEYVPGPPGTTCSDFLAVTHWETRDWEYAGPESVGEVTDPERQFKDSPREEELRNILRKQGLQAEEFKCYYLYHYVD</sequence>
<dbReference type="PANTHER" id="PTHR10678">
    <property type="entry name" value="26S PROTEASOME NON-ATPASE REGULATORY SUBUNIT 11/COP9 SIGNALOSOME COMPLEX SUBUNIT 2"/>
    <property type="match status" value="1"/>
</dbReference>
<accession>A0A8H6TZF9</accession>
<evidence type="ECO:0000256" key="3">
    <source>
        <dbReference type="SAM" id="MobiDB-lite"/>
    </source>
</evidence>
<evidence type="ECO:0000256" key="2">
    <source>
        <dbReference type="ARBA" id="ARBA00022942"/>
    </source>
</evidence>
<comment type="similarity">
    <text evidence="1">Belongs to the proteasome subunit S9 family.</text>
</comment>
<name>A0A8H6TZF9_9AGAR</name>
<dbReference type="Pfam" id="PF18503">
    <property type="entry name" value="RPN6_C_helix"/>
    <property type="match status" value="1"/>
</dbReference>
<reference evidence="5" key="1">
    <citation type="submission" date="2020-05" db="EMBL/GenBank/DDBJ databases">
        <title>Mycena genomes resolve the evolution of fungal bioluminescence.</title>
        <authorList>
            <person name="Tsai I.J."/>
        </authorList>
    </citation>
    <scope>NUCLEOTIDE SEQUENCE</scope>
    <source>
        <strain evidence="5">160909Yilan</strain>
    </source>
</reference>
<evidence type="ECO:0000313" key="5">
    <source>
        <dbReference type="EMBL" id="KAF7326580.1"/>
    </source>
</evidence>
<dbReference type="AlphaFoldDB" id="A0A8H6TZF9"/>
<feature type="region of interest" description="Disordered" evidence="3">
    <location>
        <begin position="233"/>
        <end position="269"/>
    </location>
</feature>
<dbReference type="Gene3D" id="1.25.40.570">
    <property type="match status" value="1"/>
</dbReference>
<proteinExistence type="inferred from homology"/>
<dbReference type="PROSITE" id="PS50250">
    <property type="entry name" value="PCI"/>
    <property type="match status" value="1"/>
</dbReference>
<evidence type="ECO:0000313" key="6">
    <source>
        <dbReference type="Proteomes" id="UP000623467"/>
    </source>
</evidence>
<dbReference type="SMART" id="SM00753">
    <property type="entry name" value="PAM"/>
    <property type="match status" value="1"/>
</dbReference>
<protein>
    <submittedName>
        <fullName evidence="5">PCI-domain-containing protein</fullName>
    </submittedName>
</protein>
<dbReference type="EMBL" id="JACAZH010000097">
    <property type="protein sequence ID" value="KAF7326580.1"/>
    <property type="molecule type" value="Genomic_DNA"/>
</dbReference>
<dbReference type="Proteomes" id="UP000623467">
    <property type="component" value="Unassembled WGS sequence"/>
</dbReference>
<dbReference type="InterPro" id="IPR050871">
    <property type="entry name" value="26S_Proteasome/COP9_Components"/>
</dbReference>
<feature type="domain" description="PCI" evidence="4">
    <location>
        <begin position="249"/>
        <end position="423"/>
    </location>
</feature>
<dbReference type="InterPro" id="IPR000717">
    <property type="entry name" value="PCI_dom"/>
</dbReference>
<organism evidence="5 6">
    <name type="scientific">Mycena sanguinolenta</name>
    <dbReference type="NCBI Taxonomy" id="230812"/>
    <lineage>
        <taxon>Eukaryota</taxon>
        <taxon>Fungi</taxon>
        <taxon>Dikarya</taxon>
        <taxon>Basidiomycota</taxon>
        <taxon>Agaricomycotina</taxon>
        <taxon>Agaricomycetes</taxon>
        <taxon>Agaricomycetidae</taxon>
        <taxon>Agaricales</taxon>
        <taxon>Marasmiineae</taxon>
        <taxon>Mycenaceae</taxon>
        <taxon>Mycena</taxon>
    </lineage>
</organism>
<keyword evidence="2" id="KW-0647">Proteasome</keyword>
<evidence type="ECO:0000256" key="1">
    <source>
        <dbReference type="ARBA" id="ARBA00007454"/>
    </source>
</evidence>
<dbReference type="SUPFAM" id="SSF46785">
    <property type="entry name" value="Winged helix' DNA-binding domain"/>
    <property type="match status" value="1"/>
</dbReference>
<dbReference type="OrthoDB" id="1418352at2759"/>
<dbReference type="Pfam" id="PF18055">
    <property type="entry name" value="RPN6_N"/>
    <property type="match status" value="1"/>
</dbReference>
<comment type="caution">
    <text evidence="5">The sequence shown here is derived from an EMBL/GenBank/DDBJ whole genome shotgun (WGS) entry which is preliminary data.</text>
</comment>
<dbReference type="InterPro" id="IPR040773">
    <property type="entry name" value="Rpn6_N"/>
</dbReference>
<evidence type="ECO:0000259" key="4">
    <source>
        <dbReference type="PROSITE" id="PS50250"/>
    </source>
</evidence>
<dbReference type="GO" id="GO:0000502">
    <property type="term" value="C:proteasome complex"/>
    <property type="evidence" value="ECO:0007669"/>
    <property type="project" value="UniProtKB-KW"/>
</dbReference>
<dbReference type="InterPro" id="IPR040780">
    <property type="entry name" value="Rpn6_C_helix"/>
</dbReference>
<gene>
    <name evidence="5" type="ORF">MSAN_02505500</name>
</gene>
<dbReference type="Pfam" id="PF01399">
    <property type="entry name" value="PCI"/>
    <property type="match status" value="1"/>
</dbReference>